<proteinExistence type="predicted"/>
<dbReference type="EMBL" id="PHFW01000002">
    <property type="protein sequence ID" value="PQM27403.1"/>
    <property type="molecule type" value="Genomic_DNA"/>
</dbReference>
<dbReference type="AlphaFoldDB" id="A0A2S8B4X5"/>
<dbReference type="OrthoDB" id="485556at2"/>
<comment type="caution">
    <text evidence="3">The sequence shown here is derived from an EMBL/GenBank/DDBJ whole genome shotgun (WGS) entry which is preliminary data.</text>
</comment>
<feature type="compositionally biased region" description="Low complexity" evidence="1">
    <location>
        <begin position="47"/>
        <end position="57"/>
    </location>
</feature>
<dbReference type="RefSeq" id="WP_105997662.1">
    <property type="nucleotide sequence ID" value="NZ_CM009578.1"/>
</dbReference>
<feature type="signal peptide" evidence="2">
    <location>
        <begin position="1"/>
        <end position="30"/>
    </location>
</feature>
<evidence type="ECO:0000256" key="2">
    <source>
        <dbReference type="SAM" id="SignalP"/>
    </source>
</evidence>
<evidence type="ECO:0000313" key="3">
    <source>
        <dbReference type="EMBL" id="PQM27403.1"/>
    </source>
</evidence>
<keyword evidence="2" id="KW-0732">Signal</keyword>
<dbReference type="PROSITE" id="PS51257">
    <property type="entry name" value="PROKAR_LIPOPROTEIN"/>
    <property type="match status" value="1"/>
</dbReference>
<evidence type="ECO:0008006" key="5">
    <source>
        <dbReference type="Google" id="ProtNLM"/>
    </source>
</evidence>
<protein>
    <recommendedName>
        <fullName evidence="5">Lipoprotein</fullName>
    </recommendedName>
</protein>
<accession>A0A2S8B4X5</accession>
<reference evidence="4" key="1">
    <citation type="submission" date="2017-11" db="EMBL/GenBank/DDBJ databases">
        <title>The complete genome sequence of Sphingopyxis pomeranensis sp. nov. strain WS5A3p.</title>
        <authorList>
            <person name="Kaminski M.A."/>
        </authorList>
    </citation>
    <scope>NUCLEOTIDE SEQUENCE [LARGE SCALE GENOMIC DNA]</scope>
    <source>
        <strain evidence="4">WS5A3p</strain>
    </source>
</reference>
<evidence type="ECO:0000313" key="4">
    <source>
        <dbReference type="Proteomes" id="UP000238954"/>
    </source>
</evidence>
<organism evidence="3 4">
    <name type="scientific">Sphingopyxis lindanitolerans</name>
    <dbReference type="NCBI Taxonomy" id="2054227"/>
    <lineage>
        <taxon>Bacteria</taxon>
        <taxon>Pseudomonadati</taxon>
        <taxon>Pseudomonadota</taxon>
        <taxon>Alphaproteobacteria</taxon>
        <taxon>Sphingomonadales</taxon>
        <taxon>Sphingomonadaceae</taxon>
        <taxon>Sphingopyxis</taxon>
    </lineage>
</organism>
<name>A0A2S8B4X5_9SPHN</name>
<gene>
    <name evidence="3" type="ORF">CVO77_02035</name>
</gene>
<dbReference type="Proteomes" id="UP000238954">
    <property type="component" value="Chromosome"/>
</dbReference>
<sequence length="256" mass="26407">MKKRNRICATLLSPLMLLLAACNGTSDEQAAPSEPPGTGATLPKTEAPASSAPAATATAGADIAPAGPRSCAAEIGQQAADRRAAICRTVSPATHPPCNAANSCAMIENEIARSCALLGKSGALPSACRPDPDSKAAAIDVVKLYYSALDAGDYDTAWLQWGEAGPPKQTPEQFRAGFAHTRSTRVTIGTPGDAEGAAGSIYLTLPVAVDATLDSGTAQRFGGEYVLRRVNNVDGASADQLRWHITSAKLRPLPAR</sequence>
<feature type="region of interest" description="Disordered" evidence="1">
    <location>
        <begin position="26"/>
        <end position="57"/>
    </location>
</feature>
<keyword evidence="4" id="KW-1185">Reference proteome</keyword>
<evidence type="ECO:0000256" key="1">
    <source>
        <dbReference type="SAM" id="MobiDB-lite"/>
    </source>
</evidence>
<feature type="chain" id="PRO_5015528287" description="Lipoprotein" evidence="2">
    <location>
        <begin position="31"/>
        <end position="256"/>
    </location>
</feature>